<gene>
    <name evidence="1" type="ORF">AA0521_3157</name>
</gene>
<sequence length="64" mass="6928">MPVDIDLHADLPGIGYALLGAPAEVACQFLMHVGFNMDAMFQQEGLKPGPVPEKMLVSVWCAEK</sequence>
<evidence type="ECO:0000313" key="1">
    <source>
        <dbReference type="EMBL" id="GBQ78348.1"/>
    </source>
</evidence>
<organism evidence="1 2">
    <name type="scientific">Komagataeibacter intermedius NRIC 0521</name>
    <dbReference type="NCBI Taxonomy" id="1307934"/>
    <lineage>
        <taxon>Bacteria</taxon>
        <taxon>Pseudomonadati</taxon>
        <taxon>Pseudomonadota</taxon>
        <taxon>Alphaproteobacteria</taxon>
        <taxon>Acetobacterales</taxon>
        <taxon>Acetobacteraceae</taxon>
        <taxon>Komagataeibacter</taxon>
    </lineage>
</organism>
<keyword evidence="2" id="KW-1185">Reference proteome</keyword>
<comment type="caution">
    <text evidence="1">The sequence shown here is derived from an EMBL/GenBank/DDBJ whole genome shotgun (WGS) entry which is preliminary data.</text>
</comment>
<dbReference type="Proteomes" id="UP001061452">
    <property type="component" value="Unassembled WGS sequence"/>
</dbReference>
<proteinExistence type="predicted"/>
<protein>
    <submittedName>
        <fullName evidence="1">Uncharacterized protein</fullName>
    </submittedName>
</protein>
<reference evidence="1" key="1">
    <citation type="submission" date="2013-04" db="EMBL/GenBank/DDBJ databases">
        <title>The genome sequencing project of 58 acetic acid bacteria.</title>
        <authorList>
            <person name="Okamoto-Kainuma A."/>
            <person name="Ishikawa M."/>
            <person name="Umino S."/>
            <person name="Koizumi Y."/>
            <person name="Shiwa Y."/>
            <person name="Yoshikawa H."/>
            <person name="Matsutani M."/>
            <person name="Matsushita K."/>
        </authorList>
    </citation>
    <scope>NUCLEOTIDE SEQUENCE</scope>
    <source>
        <strain evidence="1">NRIC 0521</strain>
    </source>
</reference>
<evidence type="ECO:0000313" key="2">
    <source>
        <dbReference type="Proteomes" id="UP001061452"/>
    </source>
</evidence>
<name>A0ABQ0PQQ7_9PROT</name>
<dbReference type="EMBL" id="BAQJ01000435">
    <property type="protein sequence ID" value="GBQ78348.1"/>
    <property type="molecule type" value="Genomic_DNA"/>
</dbReference>
<accession>A0ABQ0PQQ7</accession>